<dbReference type="EMBL" id="KL206027">
    <property type="protein sequence ID" value="KFV78150.1"/>
    <property type="molecule type" value="Genomic_DNA"/>
</dbReference>
<gene>
    <name evidence="2" type="ORF">N308_15085</name>
</gene>
<feature type="compositionally biased region" description="Basic and acidic residues" evidence="1">
    <location>
        <begin position="84"/>
        <end position="102"/>
    </location>
</feature>
<reference evidence="2 3" key="1">
    <citation type="submission" date="2014-04" db="EMBL/GenBank/DDBJ databases">
        <title>Genome evolution of avian class.</title>
        <authorList>
            <person name="Zhang G."/>
            <person name="Li C."/>
        </authorList>
    </citation>
    <scope>NUCLEOTIDE SEQUENCE [LARGE SCALE GENOMIC DNA]</scope>
    <source>
        <strain evidence="2">BGI_N308</strain>
    </source>
</reference>
<name>A0A093HFC0_STRCA</name>
<proteinExistence type="predicted"/>
<keyword evidence="3" id="KW-1185">Reference proteome</keyword>
<protein>
    <submittedName>
        <fullName evidence="2">Uncharacterized protein</fullName>
    </submittedName>
</protein>
<dbReference type="Proteomes" id="UP000053584">
    <property type="component" value="Unassembled WGS sequence"/>
</dbReference>
<sequence>VKEEEITSREQELQQSRTGKHATFAESSEIHASVEQAKDTLFTSHVPKEGKSETSLEIVTSPPDVSQESPRLPKSAEGMSTSEDSTKEPLDRHPPKLKEKEVGQILEIPDQCTDQQTQAEQKDEQQHLSVEDVKTQTPEDVCSHEGVPCHHPQSLNSLA</sequence>
<feature type="compositionally biased region" description="Basic and acidic residues" evidence="1">
    <location>
        <begin position="120"/>
        <end position="134"/>
    </location>
</feature>
<feature type="non-terminal residue" evidence="2">
    <location>
        <position position="159"/>
    </location>
</feature>
<evidence type="ECO:0000313" key="3">
    <source>
        <dbReference type="Proteomes" id="UP000053584"/>
    </source>
</evidence>
<evidence type="ECO:0000313" key="2">
    <source>
        <dbReference type="EMBL" id="KFV78150.1"/>
    </source>
</evidence>
<feature type="compositionally biased region" description="Basic and acidic residues" evidence="1">
    <location>
        <begin position="1"/>
        <end position="12"/>
    </location>
</feature>
<organism evidence="2 3">
    <name type="scientific">Struthio camelus australis</name>
    <dbReference type="NCBI Taxonomy" id="441894"/>
    <lineage>
        <taxon>Eukaryota</taxon>
        <taxon>Metazoa</taxon>
        <taxon>Chordata</taxon>
        <taxon>Craniata</taxon>
        <taxon>Vertebrata</taxon>
        <taxon>Euteleostomi</taxon>
        <taxon>Archelosauria</taxon>
        <taxon>Archosauria</taxon>
        <taxon>Dinosauria</taxon>
        <taxon>Saurischia</taxon>
        <taxon>Theropoda</taxon>
        <taxon>Coelurosauria</taxon>
        <taxon>Aves</taxon>
        <taxon>Palaeognathae</taxon>
        <taxon>Struthioniformes</taxon>
        <taxon>Struthionidae</taxon>
        <taxon>Struthio</taxon>
    </lineage>
</organism>
<feature type="region of interest" description="Disordered" evidence="1">
    <location>
        <begin position="1"/>
        <end position="32"/>
    </location>
</feature>
<evidence type="ECO:0000256" key="1">
    <source>
        <dbReference type="SAM" id="MobiDB-lite"/>
    </source>
</evidence>
<feature type="compositionally biased region" description="Polar residues" evidence="1">
    <location>
        <begin position="55"/>
        <end position="69"/>
    </location>
</feature>
<dbReference type="AlphaFoldDB" id="A0A093HFC0"/>
<feature type="non-terminal residue" evidence="2">
    <location>
        <position position="1"/>
    </location>
</feature>
<accession>A0A093HFC0</accession>
<feature type="region of interest" description="Disordered" evidence="1">
    <location>
        <begin position="44"/>
        <end position="159"/>
    </location>
</feature>